<dbReference type="GO" id="GO:0071949">
    <property type="term" value="F:FAD binding"/>
    <property type="evidence" value="ECO:0007669"/>
    <property type="project" value="TreeGrafter"/>
</dbReference>
<evidence type="ECO:0000256" key="4">
    <source>
        <dbReference type="ARBA" id="ARBA00022630"/>
    </source>
</evidence>
<dbReference type="Gene3D" id="3.20.20.220">
    <property type="match status" value="1"/>
</dbReference>
<dbReference type="Pfam" id="PF12225">
    <property type="entry name" value="DUF5981"/>
    <property type="match status" value="1"/>
</dbReference>
<evidence type="ECO:0000259" key="9">
    <source>
        <dbReference type="Pfam" id="PF12225"/>
    </source>
</evidence>
<dbReference type="Pfam" id="PF02219">
    <property type="entry name" value="MTHFR"/>
    <property type="match status" value="1"/>
</dbReference>
<organism evidence="10 11">
    <name type="scientific">Handelsmanbacteria sp. (strain RIFCSPLOWO2_12_FULL_64_10)</name>
    <dbReference type="NCBI Taxonomy" id="1817868"/>
    <lineage>
        <taxon>Bacteria</taxon>
        <taxon>Candidatus Handelsmaniibacteriota</taxon>
    </lineage>
</organism>
<evidence type="ECO:0000256" key="3">
    <source>
        <dbReference type="ARBA" id="ARBA00006743"/>
    </source>
</evidence>
<evidence type="ECO:0000256" key="1">
    <source>
        <dbReference type="ARBA" id="ARBA00001974"/>
    </source>
</evidence>
<comment type="catalytic activity">
    <reaction evidence="7">
        <text>(6S)-5-methyl-5,6,7,8-tetrahydrofolate + NAD(+) = (6R)-5,10-methylene-5,6,7,8-tetrahydrofolate + NADH + H(+)</text>
        <dbReference type="Rhea" id="RHEA:19821"/>
        <dbReference type="ChEBI" id="CHEBI:15378"/>
        <dbReference type="ChEBI" id="CHEBI:15636"/>
        <dbReference type="ChEBI" id="CHEBI:18608"/>
        <dbReference type="ChEBI" id="CHEBI:57540"/>
        <dbReference type="ChEBI" id="CHEBI:57945"/>
        <dbReference type="EC" id="1.5.1.54"/>
    </reaction>
    <physiologicalReaction direction="right-to-left" evidence="7">
        <dbReference type="Rhea" id="RHEA:19823"/>
    </physiologicalReaction>
</comment>
<accession>A0A1F6CD76</accession>
<dbReference type="AlphaFoldDB" id="A0A1F6CD76"/>
<dbReference type="GO" id="GO:0106312">
    <property type="term" value="F:methylenetetrahydrofolate reductase (NADH) activity"/>
    <property type="evidence" value="ECO:0007669"/>
    <property type="project" value="UniProtKB-EC"/>
</dbReference>
<name>A0A1F6CD76_HANXR</name>
<evidence type="ECO:0000256" key="7">
    <source>
        <dbReference type="ARBA" id="ARBA00048628"/>
    </source>
</evidence>
<comment type="cofactor">
    <cofactor evidence="1 8">
        <name>FAD</name>
        <dbReference type="ChEBI" id="CHEBI:57692"/>
    </cofactor>
</comment>
<comment type="similarity">
    <text evidence="3 8">Belongs to the methylenetetrahydrofolate reductase family.</text>
</comment>
<evidence type="ECO:0000256" key="6">
    <source>
        <dbReference type="ARBA" id="ARBA00023002"/>
    </source>
</evidence>
<keyword evidence="4 8" id="KW-0285">Flavoprotein</keyword>
<reference evidence="10 11" key="1">
    <citation type="journal article" date="2016" name="Nat. Commun.">
        <title>Thousands of microbial genomes shed light on interconnected biogeochemical processes in an aquifer system.</title>
        <authorList>
            <person name="Anantharaman K."/>
            <person name="Brown C.T."/>
            <person name="Hug L.A."/>
            <person name="Sharon I."/>
            <person name="Castelle C.J."/>
            <person name="Probst A.J."/>
            <person name="Thomas B.C."/>
            <person name="Singh A."/>
            <person name="Wilkins M.J."/>
            <person name="Karaoz U."/>
            <person name="Brodie E.L."/>
            <person name="Williams K.H."/>
            <person name="Hubbard S.S."/>
            <person name="Banfield J.F."/>
        </authorList>
    </citation>
    <scope>NUCLEOTIDE SEQUENCE [LARGE SCALE GENOMIC DNA]</scope>
    <source>
        <strain evidence="11">RIFCSPLOWO2_12_FULL_64_10</strain>
    </source>
</reference>
<sequence>MDLSFREALTETDDFVFCVELVTSRGVIIEKHGKKVLELARRLVEWDHIHALSITDNPGGNAMLSPDTLGTDLISRGQEIIIHLSCKDWNRNALQSRAWELASAGFHNILTLSGDYPTGGYRGQAAPVFDIDSVGLLEMLSDMNRGLKVQGLRPGSVERLSRTQFFLGAVVSPFKLQERELIPQYLKLARKVESGAAFIITQLGYDSRKFDELLRYVALKGLKVPAIANVYVLNLAAARYFHRGDMPGCVVTSDLLRLVERQAASPDRGKGFFLELAARQVAVARGLGYRGAYLGGHLAFEDYRKVLETEASFGPDDWRTFAKEIAFSQRGEFYCFDPDPETGLNTPQVSRAYLASKEEEALRRARMDLPLSYRLNRRIHNGVFEKGSLGFKLGQEVYQRIESAGERTKVVAHAVEHAVKAVAFDCRDCGDCSLPDIAYLCPESQCAKNQRNGPCGGTRQGKCEVGEKECIWALAYDRLKAYGEEEAMLQRPVVFRDAALRGTSAWANTFLGRDHHAKQSETANGKRQT</sequence>
<keyword evidence="6 8" id="KW-0560">Oxidoreductase</keyword>
<dbReference type="InterPro" id="IPR003171">
    <property type="entry name" value="Mehydrof_redctse-like"/>
</dbReference>
<dbReference type="GO" id="GO:0035999">
    <property type="term" value="P:tetrahydrofolate interconversion"/>
    <property type="evidence" value="ECO:0007669"/>
    <property type="project" value="UniProtKB-UniPathway"/>
</dbReference>
<evidence type="ECO:0000256" key="5">
    <source>
        <dbReference type="ARBA" id="ARBA00022827"/>
    </source>
</evidence>
<dbReference type="GO" id="GO:0009086">
    <property type="term" value="P:methionine biosynthetic process"/>
    <property type="evidence" value="ECO:0007669"/>
    <property type="project" value="TreeGrafter"/>
</dbReference>
<evidence type="ECO:0000313" key="10">
    <source>
        <dbReference type="EMBL" id="OGG46947.1"/>
    </source>
</evidence>
<keyword evidence="5 8" id="KW-0274">FAD</keyword>
<dbReference type="UniPathway" id="UPA00193"/>
<protein>
    <recommendedName>
        <fullName evidence="8">Methylenetetrahydrofolate reductase</fullName>
    </recommendedName>
</protein>
<evidence type="ECO:0000256" key="2">
    <source>
        <dbReference type="ARBA" id="ARBA00004777"/>
    </source>
</evidence>
<dbReference type="EMBL" id="MFKF01000279">
    <property type="protein sequence ID" value="OGG46947.1"/>
    <property type="molecule type" value="Genomic_DNA"/>
</dbReference>
<gene>
    <name evidence="10" type="ORF">A3F84_21050</name>
</gene>
<evidence type="ECO:0000313" key="11">
    <source>
        <dbReference type="Proteomes" id="UP000178606"/>
    </source>
</evidence>
<dbReference type="PANTHER" id="PTHR45754">
    <property type="entry name" value="METHYLENETETRAHYDROFOLATE REDUCTASE"/>
    <property type="match status" value="1"/>
</dbReference>
<feature type="domain" description="Methylene-tetrahydrofolate reductase C-terminal-like" evidence="9">
    <location>
        <begin position="411"/>
        <end position="491"/>
    </location>
</feature>
<dbReference type="Proteomes" id="UP000178606">
    <property type="component" value="Unassembled WGS sequence"/>
</dbReference>
<dbReference type="SUPFAM" id="SSF51730">
    <property type="entry name" value="FAD-linked oxidoreductase"/>
    <property type="match status" value="1"/>
</dbReference>
<dbReference type="GO" id="GO:0005829">
    <property type="term" value="C:cytosol"/>
    <property type="evidence" value="ECO:0007669"/>
    <property type="project" value="TreeGrafter"/>
</dbReference>
<proteinExistence type="inferred from homology"/>
<evidence type="ECO:0000256" key="8">
    <source>
        <dbReference type="RuleBase" id="RU003862"/>
    </source>
</evidence>
<dbReference type="InterPro" id="IPR022026">
    <property type="entry name" value="DUF5981"/>
</dbReference>
<dbReference type="InterPro" id="IPR029041">
    <property type="entry name" value="FAD-linked_oxidoreductase-like"/>
</dbReference>
<comment type="caution">
    <text evidence="10">The sequence shown here is derived from an EMBL/GenBank/DDBJ whole genome shotgun (WGS) entry which is preliminary data.</text>
</comment>
<comment type="pathway">
    <text evidence="2 8">One-carbon metabolism; tetrahydrofolate interconversion.</text>
</comment>
<dbReference type="PANTHER" id="PTHR45754:SF3">
    <property type="entry name" value="METHYLENETETRAHYDROFOLATE REDUCTASE (NADPH)"/>
    <property type="match status" value="1"/>
</dbReference>